<reference evidence="2 3" key="1">
    <citation type="journal article" date="2018" name="Sci. Rep.">
        <title>Comparative analysis of the Pocillopora damicornis genome highlights role of immune system in coral evolution.</title>
        <authorList>
            <person name="Cunning R."/>
            <person name="Bay R.A."/>
            <person name="Gillette P."/>
            <person name="Baker A.C."/>
            <person name="Traylor-Knowles N."/>
        </authorList>
    </citation>
    <scope>NUCLEOTIDE SEQUENCE [LARGE SCALE GENOMIC DNA]</scope>
    <source>
        <strain evidence="2">RSMAS</strain>
        <tissue evidence="2">Whole animal</tissue>
    </source>
</reference>
<dbReference type="AlphaFoldDB" id="A0A3M6T6Y6"/>
<evidence type="ECO:0000313" key="3">
    <source>
        <dbReference type="Proteomes" id="UP000275408"/>
    </source>
</evidence>
<proteinExistence type="predicted"/>
<keyword evidence="3" id="KW-1185">Reference proteome</keyword>
<feature type="compositionally biased region" description="Polar residues" evidence="1">
    <location>
        <begin position="110"/>
        <end position="121"/>
    </location>
</feature>
<evidence type="ECO:0000313" key="2">
    <source>
        <dbReference type="EMBL" id="RMX37140.1"/>
    </source>
</evidence>
<organism evidence="2 3">
    <name type="scientific">Pocillopora damicornis</name>
    <name type="common">Cauliflower coral</name>
    <name type="synonym">Millepora damicornis</name>
    <dbReference type="NCBI Taxonomy" id="46731"/>
    <lineage>
        <taxon>Eukaryota</taxon>
        <taxon>Metazoa</taxon>
        <taxon>Cnidaria</taxon>
        <taxon>Anthozoa</taxon>
        <taxon>Hexacorallia</taxon>
        <taxon>Scleractinia</taxon>
        <taxon>Astrocoeniina</taxon>
        <taxon>Pocilloporidae</taxon>
        <taxon>Pocillopora</taxon>
    </lineage>
</organism>
<protein>
    <submittedName>
        <fullName evidence="2">Uncharacterized protein</fullName>
    </submittedName>
</protein>
<dbReference type="EMBL" id="RCHS01004187">
    <property type="protein sequence ID" value="RMX37140.1"/>
    <property type="molecule type" value="Genomic_DNA"/>
</dbReference>
<feature type="compositionally biased region" description="Basic and acidic residues" evidence="1">
    <location>
        <begin position="36"/>
        <end position="47"/>
    </location>
</feature>
<sequence length="141" mass="16337">MYLHLFEIALYLLKKRLFLGVFTVFVRHKTPTTDEPTEKLSSYKDKIPQPTAQQQKSYPKDATDFINLKAKKASKRSDNHFNGHYATPLHGERSNWESEPTSNQERHSGTHSSQRVTNQELRQASLKAKRFDVSGLMIIIY</sequence>
<evidence type="ECO:0000256" key="1">
    <source>
        <dbReference type="SAM" id="MobiDB-lite"/>
    </source>
</evidence>
<accession>A0A3M6T6Y6</accession>
<comment type="caution">
    <text evidence="2">The sequence shown here is derived from an EMBL/GenBank/DDBJ whole genome shotgun (WGS) entry which is preliminary data.</text>
</comment>
<feature type="region of interest" description="Disordered" evidence="1">
    <location>
        <begin position="73"/>
        <end position="121"/>
    </location>
</feature>
<dbReference type="Proteomes" id="UP000275408">
    <property type="component" value="Unassembled WGS sequence"/>
</dbReference>
<feature type="region of interest" description="Disordered" evidence="1">
    <location>
        <begin position="32"/>
        <end position="60"/>
    </location>
</feature>
<name>A0A3M6T6Y6_POCDA</name>
<gene>
    <name evidence="2" type="ORF">pdam_00023417</name>
</gene>